<evidence type="ECO:0000313" key="1">
    <source>
        <dbReference type="Proteomes" id="UP000887566"/>
    </source>
</evidence>
<name>A0A914VM08_9BILA</name>
<dbReference type="Proteomes" id="UP000887566">
    <property type="component" value="Unplaced"/>
</dbReference>
<protein>
    <submittedName>
        <fullName evidence="2">Uncharacterized protein</fullName>
    </submittedName>
</protein>
<organism evidence="1 2">
    <name type="scientific">Plectus sambesii</name>
    <dbReference type="NCBI Taxonomy" id="2011161"/>
    <lineage>
        <taxon>Eukaryota</taxon>
        <taxon>Metazoa</taxon>
        <taxon>Ecdysozoa</taxon>
        <taxon>Nematoda</taxon>
        <taxon>Chromadorea</taxon>
        <taxon>Plectida</taxon>
        <taxon>Plectina</taxon>
        <taxon>Plectoidea</taxon>
        <taxon>Plectidae</taxon>
        <taxon>Plectus</taxon>
    </lineage>
</organism>
<dbReference type="WBParaSite" id="PSAMB.scaffold2188size24732.g16828.t1">
    <property type="protein sequence ID" value="PSAMB.scaffold2188size24732.g16828.t1"/>
    <property type="gene ID" value="PSAMB.scaffold2188size24732.g16828"/>
</dbReference>
<reference evidence="2" key="1">
    <citation type="submission" date="2022-11" db="UniProtKB">
        <authorList>
            <consortium name="WormBaseParasite"/>
        </authorList>
    </citation>
    <scope>IDENTIFICATION</scope>
</reference>
<dbReference type="AlphaFoldDB" id="A0A914VM08"/>
<proteinExistence type="predicted"/>
<keyword evidence="1" id="KW-1185">Reference proteome</keyword>
<sequence>MSDAYTNNNSKKDSEQRERRYSIGCCNRSAEAVVWPFPKYEAAVDPAENTMREFDSILQHDSDLVVSRPSERGRRLSIHTLTGSSWLSKNNCDMKLRRHTVCPPAFQLPIAPPGVERIDSQDIRAEFRLPDVDLQLRARSQSTMRMNGLQLVRLKNTAPTTRRNNRPLPAIYVSTAEQGCAT</sequence>
<evidence type="ECO:0000313" key="2">
    <source>
        <dbReference type="WBParaSite" id="PSAMB.scaffold2188size24732.g16828.t1"/>
    </source>
</evidence>
<accession>A0A914VM08</accession>